<dbReference type="EMBL" id="OV696687">
    <property type="protein sequence ID" value="CAH1253251.1"/>
    <property type="molecule type" value="Genomic_DNA"/>
</dbReference>
<reference evidence="3" key="1">
    <citation type="submission" date="2022-01" db="EMBL/GenBank/DDBJ databases">
        <authorList>
            <person name="Braso-Vives M."/>
        </authorList>
    </citation>
    <scope>NUCLEOTIDE SEQUENCE</scope>
</reference>
<dbReference type="InterPro" id="IPR035925">
    <property type="entry name" value="BSD_dom_sf"/>
</dbReference>
<feature type="compositionally biased region" description="Low complexity" evidence="1">
    <location>
        <begin position="323"/>
        <end position="333"/>
    </location>
</feature>
<evidence type="ECO:0000313" key="3">
    <source>
        <dbReference type="EMBL" id="CAH1253251.1"/>
    </source>
</evidence>
<keyword evidence="4" id="KW-1185">Reference proteome</keyword>
<dbReference type="PANTHER" id="PTHR16019">
    <property type="entry name" value="SYNAPSE-ASSOCIATED PROTEIN"/>
    <property type="match status" value="1"/>
</dbReference>
<feature type="compositionally biased region" description="Basic and acidic residues" evidence="1">
    <location>
        <begin position="433"/>
        <end position="443"/>
    </location>
</feature>
<feature type="compositionally biased region" description="Basic and acidic residues" evidence="1">
    <location>
        <begin position="376"/>
        <end position="395"/>
    </location>
</feature>
<dbReference type="PROSITE" id="PS50858">
    <property type="entry name" value="BSD"/>
    <property type="match status" value="1"/>
</dbReference>
<feature type="region of interest" description="Disordered" evidence="1">
    <location>
        <begin position="431"/>
        <end position="536"/>
    </location>
</feature>
<sequence length="536" mass="58489">MAEGGGDSWFGGWMKAAKDKSGEVLDFMKRDLTEFSTVVQKDTATAVASTASTVKTKLHERKISSPSELAEQSATGGTIKEGLSNFLGAISRSLAVDDDDVEEIRIGPASPTAVYGRAQARLHNMQIDPGTYCNEPDGPQDLYLKWLETFDLEGIKGDISDLLVAKNEVRALYTRLVPSAVSHSEFWQRYFYKLHQLQQDEARRAALMERADNTSPSDDLGWEDDEDEWGWETPDASTLPAISEGAIATQQGSKEESQEVTAPTEAELVIPEEERSPSAVSSEESSELVMLEKPSSETSVSSDEASATAAHVEEAAKRNSPTSSDSSDVVLVDRPNVEDTKEAESAKTAMQVQETSLVEKSDKALVVQVPTVTQERVGKGEDAEEKTCIAERTEPKQQQSLDTEGSEQIVGAKAEETIIDSLAVEVEAQVRIPSEKVEEKAPETEPQVPPAESKKEDVKEVGELLTETKEGERDRASPASAGGSSGAKDSSESLSDDWEKDFDLDLTEEEMRIAQAALEKDGKDTEDLDDDWESWE</sequence>
<feature type="compositionally biased region" description="Acidic residues" evidence="1">
    <location>
        <begin position="526"/>
        <end position="536"/>
    </location>
</feature>
<dbReference type="SUPFAM" id="SSF140383">
    <property type="entry name" value="BSD domain-like"/>
    <property type="match status" value="1"/>
</dbReference>
<feature type="domain" description="BSD" evidence="2">
    <location>
        <begin position="146"/>
        <end position="198"/>
    </location>
</feature>
<feature type="compositionally biased region" description="Acidic residues" evidence="1">
    <location>
        <begin position="494"/>
        <end position="508"/>
    </location>
</feature>
<feature type="compositionally biased region" description="Acidic residues" evidence="1">
    <location>
        <begin position="220"/>
        <end position="230"/>
    </location>
</feature>
<gene>
    <name evidence="3" type="primary">BSDC1</name>
    <name evidence="3" type="ORF">BLAG_LOCUS13078</name>
</gene>
<dbReference type="OrthoDB" id="73788at2759"/>
<feature type="compositionally biased region" description="Low complexity" evidence="1">
    <location>
        <begin position="296"/>
        <end position="310"/>
    </location>
</feature>
<feature type="region of interest" description="Disordered" evidence="1">
    <location>
        <begin position="375"/>
        <end position="409"/>
    </location>
</feature>
<dbReference type="InterPro" id="IPR051494">
    <property type="entry name" value="BSD_domain-containing"/>
</dbReference>
<dbReference type="Pfam" id="PF03909">
    <property type="entry name" value="BSD"/>
    <property type="match status" value="1"/>
</dbReference>
<evidence type="ECO:0000256" key="1">
    <source>
        <dbReference type="SAM" id="MobiDB-lite"/>
    </source>
</evidence>
<evidence type="ECO:0000259" key="2">
    <source>
        <dbReference type="PROSITE" id="PS50858"/>
    </source>
</evidence>
<dbReference type="InterPro" id="IPR005607">
    <property type="entry name" value="BSD_dom"/>
</dbReference>
<proteinExistence type="predicted"/>
<dbReference type="Proteomes" id="UP000838412">
    <property type="component" value="Chromosome 2"/>
</dbReference>
<dbReference type="AlphaFoldDB" id="A0A8K0ELN4"/>
<dbReference type="PANTHER" id="PTHR16019:SF5">
    <property type="entry name" value="BSD DOMAIN-CONTAINING PROTEIN 1"/>
    <property type="match status" value="1"/>
</dbReference>
<feature type="region of interest" description="Disordered" evidence="1">
    <location>
        <begin position="209"/>
        <end position="349"/>
    </location>
</feature>
<dbReference type="SMART" id="SM00751">
    <property type="entry name" value="BSD"/>
    <property type="match status" value="1"/>
</dbReference>
<dbReference type="GO" id="GO:0005737">
    <property type="term" value="C:cytoplasm"/>
    <property type="evidence" value="ECO:0007669"/>
    <property type="project" value="TreeGrafter"/>
</dbReference>
<feature type="compositionally biased region" description="Low complexity" evidence="1">
    <location>
        <begin position="477"/>
        <end position="488"/>
    </location>
</feature>
<dbReference type="Gene3D" id="1.10.3970.10">
    <property type="entry name" value="BSD domain"/>
    <property type="match status" value="1"/>
</dbReference>
<evidence type="ECO:0000313" key="4">
    <source>
        <dbReference type="Proteomes" id="UP000838412"/>
    </source>
</evidence>
<name>A0A8K0ELN4_BRALA</name>
<organism evidence="3 4">
    <name type="scientific">Branchiostoma lanceolatum</name>
    <name type="common">Common lancelet</name>
    <name type="synonym">Amphioxus lanceolatum</name>
    <dbReference type="NCBI Taxonomy" id="7740"/>
    <lineage>
        <taxon>Eukaryota</taxon>
        <taxon>Metazoa</taxon>
        <taxon>Chordata</taxon>
        <taxon>Cephalochordata</taxon>
        <taxon>Leptocardii</taxon>
        <taxon>Amphioxiformes</taxon>
        <taxon>Branchiostomatidae</taxon>
        <taxon>Branchiostoma</taxon>
    </lineage>
</organism>
<accession>A0A8K0ELN4</accession>
<protein>
    <submittedName>
        <fullName evidence="3">BSDC1 protein</fullName>
    </submittedName>
</protein>
<feature type="compositionally biased region" description="Basic and acidic residues" evidence="1">
    <location>
        <begin position="452"/>
        <end position="476"/>
    </location>
</feature>
<feature type="compositionally biased region" description="Basic and acidic residues" evidence="1">
    <location>
        <begin position="335"/>
        <end position="345"/>
    </location>
</feature>